<comment type="subcellular location">
    <subcellularLocation>
        <location evidence="1">Mitochondrion inner membrane</location>
        <topology evidence="1">Multi-pass membrane protein</topology>
    </subcellularLocation>
</comment>
<proteinExistence type="inferred from homology"/>
<dbReference type="InterPro" id="IPR018108">
    <property type="entry name" value="MCP_transmembrane"/>
</dbReference>
<evidence type="ECO:0000256" key="7">
    <source>
        <dbReference type="ARBA" id="ARBA00022989"/>
    </source>
</evidence>
<gene>
    <name evidence="11" type="ORF">CTOB1V02_LOCUS249</name>
</gene>
<name>A0A7R8W4W3_9CRUS</name>
<evidence type="ECO:0000256" key="1">
    <source>
        <dbReference type="ARBA" id="ARBA00004448"/>
    </source>
</evidence>
<dbReference type="InterPro" id="IPR049562">
    <property type="entry name" value="SLC25A33/36-like"/>
</dbReference>
<dbReference type="GO" id="GO:1990519">
    <property type="term" value="P:pyrimidine nucleotide import into mitochondrion"/>
    <property type="evidence" value="ECO:0007669"/>
    <property type="project" value="TreeGrafter"/>
</dbReference>
<keyword evidence="9" id="KW-0472">Membrane</keyword>
<dbReference type="PROSITE" id="PS50920">
    <property type="entry name" value="SOLCAR"/>
    <property type="match status" value="3"/>
</dbReference>
<evidence type="ECO:0000256" key="5">
    <source>
        <dbReference type="ARBA" id="ARBA00022737"/>
    </source>
</evidence>
<evidence type="ECO:0000256" key="4">
    <source>
        <dbReference type="ARBA" id="ARBA00022692"/>
    </source>
</evidence>
<organism evidence="11">
    <name type="scientific">Cyprideis torosa</name>
    <dbReference type="NCBI Taxonomy" id="163714"/>
    <lineage>
        <taxon>Eukaryota</taxon>
        <taxon>Metazoa</taxon>
        <taxon>Ecdysozoa</taxon>
        <taxon>Arthropoda</taxon>
        <taxon>Crustacea</taxon>
        <taxon>Oligostraca</taxon>
        <taxon>Ostracoda</taxon>
        <taxon>Podocopa</taxon>
        <taxon>Podocopida</taxon>
        <taxon>Cytherocopina</taxon>
        <taxon>Cytheroidea</taxon>
        <taxon>Cytherideidae</taxon>
        <taxon>Cyprideis</taxon>
    </lineage>
</organism>
<keyword evidence="4 10" id="KW-0812">Transmembrane</keyword>
<dbReference type="PANTHER" id="PTHR45829:SF4">
    <property type="entry name" value="MITOCHONDRIAL CARRIER PROTEIN RIM2"/>
    <property type="match status" value="1"/>
</dbReference>
<evidence type="ECO:0000256" key="6">
    <source>
        <dbReference type="ARBA" id="ARBA00022792"/>
    </source>
</evidence>
<dbReference type="PRINTS" id="PR00926">
    <property type="entry name" value="MITOCARRIER"/>
</dbReference>
<evidence type="ECO:0000256" key="8">
    <source>
        <dbReference type="ARBA" id="ARBA00023128"/>
    </source>
</evidence>
<evidence type="ECO:0000313" key="11">
    <source>
        <dbReference type="EMBL" id="CAD7222235.1"/>
    </source>
</evidence>
<dbReference type="Gene3D" id="1.50.40.10">
    <property type="entry name" value="Mitochondrial carrier domain"/>
    <property type="match status" value="1"/>
</dbReference>
<dbReference type="GO" id="GO:0005743">
    <property type="term" value="C:mitochondrial inner membrane"/>
    <property type="evidence" value="ECO:0007669"/>
    <property type="project" value="UniProtKB-SubCell"/>
</dbReference>
<dbReference type="GO" id="GO:0015218">
    <property type="term" value="F:pyrimidine nucleotide transmembrane transporter activity"/>
    <property type="evidence" value="ECO:0007669"/>
    <property type="project" value="InterPro"/>
</dbReference>
<dbReference type="EMBL" id="OB660039">
    <property type="protein sequence ID" value="CAD7222235.1"/>
    <property type="molecule type" value="Genomic_DNA"/>
</dbReference>
<dbReference type="InterPro" id="IPR023395">
    <property type="entry name" value="MCP_dom_sf"/>
</dbReference>
<evidence type="ECO:0000256" key="10">
    <source>
        <dbReference type="RuleBase" id="RU000488"/>
    </source>
</evidence>
<dbReference type="InterPro" id="IPR002067">
    <property type="entry name" value="MCP"/>
</dbReference>
<dbReference type="AlphaFoldDB" id="A0A7R8W4W3"/>
<dbReference type="Pfam" id="PF00153">
    <property type="entry name" value="Mito_carr"/>
    <property type="match status" value="3"/>
</dbReference>
<keyword evidence="5" id="KW-0677">Repeat</keyword>
<dbReference type="OrthoDB" id="269120at2759"/>
<comment type="similarity">
    <text evidence="2 10">Belongs to the mitochondrial carrier (TC 2.A.29) family.</text>
</comment>
<keyword evidence="3 10" id="KW-0813">Transport</keyword>
<sequence>MEKFNSDEQYAHFFAGGIASTVAALLTSPLEVVKTRFQSTANYLPADYRITHPYTPKLWILLRRMVRYEGVGSLFKGLSPNIVGVAPTGALFFAVYGNCKQFFRDDVGITDSTLGHCLSALCGGWVAATVSNPIWFVKTRLQLSQERMSVSKCVVRIYEAEGVRGFYKGVTASYWGISDTVIHFVIYERLKEMLGDPGYHGTGEEKVAKYNIFRYLFAALISKSISSTLTYPHEVVRTRLREVDSQYTRFWQSIGKIKREEGIRGLYGGFMPHFMRQIPSTIIVLCTYETVMHFFRVTRTKPPSGSVLNPPVTEV</sequence>
<reference evidence="11" key="1">
    <citation type="submission" date="2020-11" db="EMBL/GenBank/DDBJ databases">
        <authorList>
            <person name="Tran Van P."/>
        </authorList>
    </citation>
    <scope>NUCLEOTIDE SEQUENCE</scope>
</reference>
<keyword evidence="7" id="KW-1133">Transmembrane helix</keyword>
<evidence type="ECO:0000256" key="9">
    <source>
        <dbReference type="ARBA" id="ARBA00023136"/>
    </source>
</evidence>
<protein>
    <submittedName>
        <fullName evidence="11">Uncharacterized protein</fullName>
    </submittedName>
</protein>
<evidence type="ECO:0000256" key="3">
    <source>
        <dbReference type="ARBA" id="ARBA00022448"/>
    </source>
</evidence>
<keyword evidence="8" id="KW-0496">Mitochondrion</keyword>
<keyword evidence="6" id="KW-0999">Mitochondrion inner membrane</keyword>
<accession>A0A7R8W4W3</accession>
<dbReference type="SUPFAM" id="SSF103506">
    <property type="entry name" value="Mitochondrial carrier"/>
    <property type="match status" value="1"/>
</dbReference>
<evidence type="ECO:0000256" key="2">
    <source>
        <dbReference type="ARBA" id="ARBA00006375"/>
    </source>
</evidence>
<dbReference type="PANTHER" id="PTHR45829">
    <property type="entry name" value="MITOCHONDRIAL CARRIER PROTEIN RIM2"/>
    <property type="match status" value="1"/>
</dbReference>